<accession>A0A4R6SN71</accession>
<dbReference type="InterPro" id="IPR021373">
    <property type="entry name" value="DUF2993"/>
</dbReference>
<reference evidence="2 3" key="1">
    <citation type="submission" date="2019-03" db="EMBL/GenBank/DDBJ databases">
        <title>Genomic Encyclopedia of Type Strains, Phase IV (KMG-IV): sequencing the most valuable type-strain genomes for metagenomic binning, comparative biology and taxonomic classification.</title>
        <authorList>
            <person name="Goeker M."/>
        </authorList>
    </citation>
    <scope>NUCLEOTIDE SEQUENCE [LARGE SCALE GENOMIC DNA]</scope>
    <source>
        <strain evidence="2 3">DSM 45361</strain>
    </source>
</reference>
<dbReference type="OrthoDB" id="3215846at2"/>
<dbReference type="RefSeq" id="WP_133848188.1">
    <property type="nucleotide sequence ID" value="NZ_SNXZ01000001.1"/>
</dbReference>
<protein>
    <submittedName>
        <fullName evidence="2">DUF2993 family protein</fullName>
    </submittedName>
</protein>
<sequence>MTVTGGVGVAGAMRTGRPQRSTRSKIIRRLVIPLVILLALLIAADFGAAAIFEYQVSKKAREQLDLTDDPSVTVHGFPFLTQALSGDYDHVTVDADGVPVQDTLQDLAIHADLTGVHAPKLFDLIGGGGGSITVDHVTGQVKVKAADLNRAVQAKDVPGLGAVSDLTIEPVEGSSASADRPGKSAGVKLCGTVAFAGQDTDICVSGQIQLGDGGKMTVVPKSVDVRNSVLNGPIAGSIQQQILSRFAVTVDPGVLPFKVRPTGVFVEDGALAVQGEADNITLSKG</sequence>
<keyword evidence="1" id="KW-0812">Transmembrane</keyword>
<organism evidence="2 3">
    <name type="scientific">Labedaea rhizosphaerae</name>
    <dbReference type="NCBI Taxonomy" id="598644"/>
    <lineage>
        <taxon>Bacteria</taxon>
        <taxon>Bacillati</taxon>
        <taxon>Actinomycetota</taxon>
        <taxon>Actinomycetes</taxon>
        <taxon>Pseudonocardiales</taxon>
        <taxon>Pseudonocardiaceae</taxon>
        <taxon>Labedaea</taxon>
    </lineage>
</organism>
<evidence type="ECO:0000313" key="2">
    <source>
        <dbReference type="EMBL" id="TDQ05434.1"/>
    </source>
</evidence>
<dbReference type="EMBL" id="SNXZ01000001">
    <property type="protein sequence ID" value="TDQ05434.1"/>
    <property type="molecule type" value="Genomic_DNA"/>
</dbReference>
<gene>
    <name evidence="2" type="ORF">EV186_1011404</name>
</gene>
<name>A0A4R6SN71_LABRH</name>
<keyword evidence="1" id="KW-1133">Transmembrane helix</keyword>
<dbReference type="Proteomes" id="UP000295444">
    <property type="component" value="Unassembled WGS sequence"/>
</dbReference>
<proteinExistence type="predicted"/>
<evidence type="ECO:0000313" key="3">
    <source>
        <dbReference type="Proteomes" id="UP000295444"/>
    </source>
</evidence>
<dbReference type="Pfam" id="PF11209">
    <property type="entry name" value="LmeA"/>
    <property type="match status" value="1"/>
</dbReference>
<feature type="transmembrane region" description="Helical" evidence="1">
    <location>
        <begin position="30"/>
        <end position="52"/>
    </location>
</feature>
<keyword evidence="3" id="KW-1185">Reference proteome</keyword>
<dbReference type="AlphaFoldDB" id="A0A4R6SN71"/>
<evidence type="ECO:0000256" key="1">
    <source>
        <dbReference type="SAM" id="Phobius"/>
    </source>
</evidence>
<comment type="caution">
    <text evidence="2">The sequence shown here is derived from an EMBL/GenBank/DDBJ whole genome shotgun (WGS) entry which is preliminary data.</text>
</comment>
<keyword evidence="1" id="KW-0472">Membrane</keyword>